<evidence type="ECO:0000256" key="6">
    <source>
        <dbReference type="ARBA" id="ARBA00023136"/>
    </source>
</evidence>
<dbReference type="VEuPathDB" id="FungiDB:LELG_05351"/>
<keyword evidence="11" id="KW-1185">Reference proteome</keyword>
<feature type="transmembrane region" description="Helical" evidence="8">
    <location>
        <begin position="493"/>
        <end position="515"/>
    </location>
</feature>
<evidence type="ECO:0000256" key="2">
    <source>
        <dbReference type="ARBA" id="ARBA00008335"/>
    </source>
</evidence>
<feature type="transmembrane region" description="Helical" evidence="8">
    <location>
        <begin position="137"/>
        <end position="154"/>
    </location>
</feature>
<keyword evidence="6 8" id="KW-0472">Membrane</keyword>
<feature type="transmembrane region" description="Helical" evidence="8">
    <location>
        <begin position="366"/>
        <end position="389"/>
    </location>
</feature>
<dbReference type="FunFam" id="1.20.1250.20:FF:000171">
    <property type="entry name" value="MFS general substrate transporter"/>
    <property type="match status" value="1"/>
</dbReference>
<keyword evidence="3" id="KW-0813">Transport</keyword>
<dbReference type="OrthoDB" id="4139357at2759"/>
<feature type="transmembrane region" description="Helical" evidence="8">
    <location>
        <begin position="409"/>
        <end position="428"/>
    </location>
</feature>
<dbReference type="EMBL" id="CH981532">
    <property type="protein sequence ID" value="EDK47170.1"/>
    <property type="molecule type" value="Genomic_DNA"/>
</dbReference>
<evidence type="ECO:0000256" key="4">
    <source>
        <dbReference type="ARBA" id="ARBA00022692"/>
    </source>
</evidence>
<evidence type="ECO:0000256" key="3">
    <source>
        <dbReference type="ARBA" id="ARBA00022448"/>
    </source>
</evidence>
<evidence type="ECO:0000313" key="10">
    <source>
        <dbReference type="EMBL" id="EDK47170.1"/>
    </source>
</evidence>
<keyword evidence="5 8" id="KW-1133">Transmembrane helix</keyword>
<evidence type="ECO:0000256" key="8">
    <source>
        <dbReference type="SAM" id="Phobius"/>
    </source>
</evidence>
<dbReference type="AlphaFoldDB" id="A5E6W2"/>
<comment type="similarity">
    <text evidence="2">Belongs to the major facilitator superfamily.</text>
</comment>
<accession>A5E6W2</accession>
<dbReference type="InterPro" id="IPR036259">
    <property type="entry name" value="MFS_trans_sf"/>
</dbReference>
<name>A5E6W2_LODEL</name>
<reference evidence="10 11" key="1">
    <citation type="journal article" date="2009" name="Nature">
        <title>Evolution of pathogenicity and sexual reproduction in eight Candida genomes.</title>
        <authorList>
            <person name="Butler G."/>
            <person name="Rasmussen M.D."/>
            <person name="Lin M.F."/>
            <person name="Santos M.A."/>
            <person name="Sakthikumar S."/>
            <person name="Munro C.A."/>
            <person name="Rheinbay E."/>
            <person name="Grabherr M."/>
            <person name="Forche A."/>
            <person name="Reedy J.L."/>
            <person name="Agrafioti I."/>
            <person name="Arnaud M.B."/>
            <person name="Bates S."/>
            <person name="Brown A.J."/>
            <person name="Brunke S."/>
            <person name="Costanzo M.C."/>
            <person name="Fitzpatrick D.A."/>
            <person name="de Groot P.W."/>
            <person name="Harris D."/>
            <person name="Hoyer L.L."/>
            <person name="Hube B."/>
            <person name="Klis F.M."/>
            <person name="Kodira C."/>
            <person name="Lennard N."/>
            <person name="Logue M.E."/>
            <person name="Martin R."/>
            <person name="Neiman A.M."/>
            <person name="Nikolaou E."/>
            <person name="Quail M.A."/>
            <person name="Quinn J."/>
            <person name="Santos M.C."/>
            <person name="Schmitzberger F.F."/>
            <person name="Sherlock G."/>
            <person name="Shah P."/>
            <person name="Silverstein K.A."/>
            <person name="Skrzypek M.S."/>
            <person name="Soll D."/>
            <person name="Staggs R."/>
            <person name="Stansfield I."/>
            <person name="Stumpf M.P."/>
            <person name="Sudbery P.E."/>
            <person name="Srikantha T."/>
            <person name="Zeng Q."/>
            <person name="Berman J."/>
            <person name="Berriman M."/>
            <person name="Heitman J."/>
            <person name="Gow N.A."/>
            <person name="Lorenz M.C."/>
            <person name="Birren B.W."/>
            <person name="Kellis M."/>
            <person name="Cuomo C.A."/>
        </authorList>
    </citation>
    <scope>NUCLEOTIDE SEQUENCE [LARGE SCALE GENOMIC DNA]</scope>
    <source>
        <strain evidence="11">ATCC 11503 / BCRC 21390 / CBS 2605 / JCM 1781 / NBRC 1676 / NRRL YB-4239</strain>
    </source>
</reference>
<feature type="region of interest" description="Disordered" evidence="7">
    <location>
        <begin position="314"/>
        <end position="333"/>
    </location>
</feature>
<dbReference type="PANTHER" id="PTHR23511">
    <property type="entry name" value="SYNAPTIC VESICLE GLYCOPROTEIN 2"/>
    <property type="match status" value="1"/>
</dbReference>
<evidence type="ECO:0000256" key="7">
    <source>
        <dbReference type="SAM" id="MobiDB-lite"/>
    </source>
</evidence>
<evidence type="ECO:0000313" key="11">
    <source>
        <dbReference type="Proteomes" id="UP000001996"/>
    </source>
</evidence>
<proteinExistence type="inferred from homology"/>
<sequence length="550" mass="60188">MSRLFRSKSVGEKAESFHAVEGEVNPTSDSSSSTFELFTEEDADKSYLAKSKLVADAIQEIGFGKYQIGLFFVAGFGWFSDNAWPVATSLILPRMIEVNGVHSPAGKGPYLTLAQNLGLLAGALFWSLSSDIIGRRWAFNLTFLITGIWAVVAGSSPNFAATGIFVSFWSFGVGGNLPVDSAIFLEALPASHQWLLTVMSGWWALGQIVANLISWGLIGNYSCTDLTNCQKGDNWGWRYFLFALGGLTLLMFAARFAFRVFESPRFYLARGQDAKAVETLNKIARINGKTNTLTLHDFEAIDLKYSEAVGGDEYENKNENENGAKGAMPESSTRKNKLIEEKLKRYNLSHVRQCFGSKKLAVSNSLIIFTWGLIGLAFPLYNAFLPYYLETRGDANKPLSVHDTYRNTLIVSVLGIPGAIIAGFLVELRIGRKGTLSVSLLLTGVMLFASTTARTSNANLGWNCMFSFFSNIAYGVLYAYTPECCFAQIRGTMVGLAASFNRIMGVFAPIIAIYADLTTSAPIFVSGALFLLSGLLVLCFPYEPRGKSCL</sequence>
<dbReference type="KEGG" id="lel:PVL30_002446"/>
<evidence type="ECO:0000259" key="9">
    <source>
        <dbReference type="PROSITE" id="PS50850"/>
    </source>
</evidence>
<feature type="transmembrane region" description="Helical" evidence="8">
    <location>
        <begin position="460"/>
        <end position="481"/>
    </location>
</feature>
<feature type="transmembrane region" description="Helical" evidence="8">
    <location>
        <begin position="521"/>
        <end position="542"/>
    </location>
</feature>
<evidence type="ECO:0000256" key="5">
    <source>
        <dbReference type="ARBA" id="ARBA00022989"/>
    </source>
</evidence>
<dbReference type="GO" id="GO:0016020">
    <property type="term" value="C:membrane"/>
    <property type="evidence" value="ECO:0007669"/>
    <property type="project" value="UniProtKB-SubCell"/>
</dbReference>
<dbReference type="OMA" id="LLWFIWM"/>
<comment type="subcellular location">
    <subcellularLocation>
        <location evidence="1">Membrane</location>
        <topology evidence="1">Multi-pass membrane protein</topology>
    </subcellularLocation>
</comment>
<dbReference type="PANTHER" id="PTHR23511:SF12">
    <property type="entry name" value="TRANSPORTER, PUTATIVE (AFU_ORTHOLOGUE AFUA_7G01740)-RELATED"/>
    <property type="match status" value="1"/>
</dbReference>
<dbReference type="InterPro" id="IPR020846">
    <property type="entry name" value="MFS_dom"/>
</dbReference>
<dbReference type="Pfam" id="PF07690">
    <property type="entry name" value="MFS_1"/>
    <property type="match status" value="1"/>
</dbReference>
<dbReference type="Gene3D" id="1.20.1250.20">
    <property type="entry name" value="MFS general substrate transporter like domains"/>
    <property type="match status" value="1"/>
</dbReference>
<gene>
    <name evidence="10" type="ORF">LELG_05351</name>
</gene>
<organism evidence="10 11">
    <name type="scientific">Lodderomyces elongisporus (strain ATCC 11503 / CBS 2605 / JCM 1781 / NBRC 1676 / NRRL YB-4239)</name>
    <name type="common">Yeast</name>
    <name type="synonym">Saccharomyces elongisporus</name>
    <dbReference type="NCBI Taxonomy" id="379508"/>
    <lineage>
        <taxon>Eukaryota</taxon>
        <taxon>Fungi</taxon>
        <taxon>Dikarya</taxon>
        <taxon>Ascomycota</taxon>
        <taxon>Saccharomycotina</taxon>
        <taxon>Pichiomycetes</taxon>
        <taxon>Debaryomycetaceae</taxon>
        <taxon>Candida/Lodderomyces clade</taxon>
        <taxon>Lodderomyces</taxon>
    </lineage>
</organism>
<dbReference type="InterPro" id="IPR011701">
    <property type="entry name" value="MFS"/>
</dbReference>
<dbReference type="Proteomes" id="UP000001996">
    <property type="component" value="Unassembled WGS sequence"/>
</dbReference>
<protein>
    <recommendedName>
        <fullName evidence="9">Major facilitator superfamily (MFS) profile domain-containing protein</fullName>
    </recommendedName>
</protein>
<feature type="transmembrane region" description="Helical" evidence="8">
    <location>
        <begin position="194"/>
        <end position="217"/>
    </location>
</feature>
<dbReference type="GO" id="GO:0022857">
    <property type="term" value="F:transmembrane transporter activity"/>
    <property type="evidence" value="ECO:0007669"/>
    <property type="project" value="InterPro"/>
</dbReference>
<dbReference type="CDD" id="cd17316">
    <property type="entry name" value="MFS_SV2_like"/>
    <property type="match status" value="1"/>
</dbReference>
<dbReference type="InParanoid" id="A5E6W2"/>
<dbReference type="GeneID" id="5230549"/>
<dbReference type="HOGENOM" id="CLU_001265_52_4_1"/>
<dbReference type="PROSITE" id="PS50850">
    <property type="entry name" value="MFS"/>
    <property type="match status" value="1"/>
</dbReference>
<feature type="domain" description="Major facilitator superfamily (MFS) profile" evidence="9">
    <location>
        <begin position="70"/>
        <end position="545"/>
    </location>
</feature>
<evidence type="ECO:0000256" key="1">
    <source>
        <dbReference type="ARBA" id="ARBA00004141"/>
    </source>
</evidence>
<dbReference type="SUPFAM" id="SSF103473">
    <property type="entry name" value="MFS general substrate transporter"/>
    <property type="match status" value="1"/>
</dbReference>
<feature type="transmembrane region" description="Helical" evidence="8">
    <location>
        <begin position="237"/>
        <end position="258"/>
    </location>
</feature>
<keyword evidence="4 8" id="KW-0812">Transmembrane</keyword>
<dbReference type="RefSeq" id="XP_001523505.1">
    <property type="nucleotide sequence ID" value="XM_001523455.1"/>
</dbReference>
<dbReference type="eggNOG" id="KOG0253">
    <property type="taxonomic scope" value="Eukaryota"/>
</dbReference>